<dbReference type="InterPro" id="IPR010106">
    <property type="entry name" value="RpnA"/>
</dbReference>
<dbReference type="Pfam" id="PF12784">
    <property type="entry name" value="PDDEXK_2"/>
    <property type="match status" value="1"/>
</dbReference>
<dbReference type="PANTHER" id="PTHR41317:SF1">
    <property type="entry name" value="PD-(D_E)XK NUCLEASE FAMILY TRANSPOSASE"/>
    <property type="match status" value="1"/>
</dbReference>
<organism evidence="1 2">
    <name type="scientific">Granulicatella adiacens ATCC 49175</name>
    <dbReference type="NCBI Taxonomy" id="638301"/>
    <lineage>
        <taxon>Bacteria</taxon>
        <taxon>Bacillati</taxon>
        <taxon>Bacillota</taxon>
        <taxon>Bacilli</taxon>
        <taxon>Lactobacillales</taxon>
        <taxon>Carnobacteriaceae</taxon>
        <taxon>Granulicatella</taxon>
    </lineage>
</organism>
<reference evidence="1 2" key="1">
    <citation type="submission" date="2009-08" db="EMBL/GenBank/DDBJ databases">
        <authorList>
            <person name="Muzny D."/>
            <person name="Qin X."/>
            <person name="Deng J."/>
            <person name="Jiang H."/>
            <person name="Liu Y."/>
            <person name="Qu J."/>
            <person name="Song X.-Z."/>
            <person name="Zhang L."/>
            <person name="Thornton R."/>
            <person name="Coyle M."/>
            <person name="Francisco L."/>
            <person name="Jackson L."/>
            <person name="Javaid M."/>
            <person name="Korchina V."/>
            <person name="Kovar C."/>
            <person name="Mata R."/>
            <person name="Mathew T."/>
            <person name="Ngo R."/>
            <person name="Nguyen L."/>
            <person name="Nguyen N."/>
            <person name="Okwuonu G."/>
            <person name="Ongeri F."/>
            <person name="Pham C."/>
            <person name="Simmons D."/>
            <person name="Wilczek-Boney K."/>
            <person name="Hale W."/>
            <person name="Jakkamsetti A."/>
            <person name="Pham P."/>
            <person name="Ruth R."/>
            <person name="San Lucas F."/>
            <person name="Warren J."/>
            <person name="Zhang J."/>
            <person name="Zhao Z."/>
            <person name="Zhou C."/>
            <person name="Zhu D."/>
            <person name="Lee S."/>
            <person name="Bess C."/>
            <person name="Blankenburg K."/>
            <person name="Forbes L."/>
            <person name="Fu Q."/>
            <person name="Gubbala S."/>
            <person name="Hirani K."/>
            <person name="Jayaseelan J.C."/>
            <person name="Lara F."/>
            <person name="Munidasa M."/>
            <person name="Palculict T."/>
            <person name="Patil S."/>
            <person name="Pu L.-L."/>
            <person name="Saada N."/>
            <person name="Tang L."/>
            <person name="Weissenberger G."/>
            <person name="Zhu Y."/>
            <person name="Hemphill L."/>
            <person name="Shang Y."/>
            <person name="Youmans B."/>
            <person name="Ayvaz T."/>
            <person name="Ross M."/>
            <person name="Santibanez J."/>
            <person name="Aqrawi P."/>
            <person name="Gross S."/>
            <person name="Joshi V."/>
            <person name="Fowler G."/>
            <person name="Nazareth L."/>
            <person name="Reid J."/>
            <person name="Worley K."/>
            <person name="Petrosino J."/>
            <person name="Highlander S."/>
            <person name="Gibbs R."/>
        </authorList>
    </citation>
    <scope>NUCLEOTIDE SEQUENCE [LARGE SCALE GENOMIC DNA]</scope>
    <source>
        <strain evidence="1 2">ATCC 49175</strain>
    </source>
</reference>
<evidence type="ECO:0008006" key="3">
    <source>
        <dbReference type="Google" id="ProtNLM"/>
    </source>
</evidence>
<dbReference type="EMBL" id="ACKZ01000021">
    <property type="protein sequence ID" value="EEW36733.1"/>
    <property type="molecule type" value="Genomic_DNA"/>
</dbReference>
<evidence type="ECO:0000313" key="2">
    <source>
        <dbReference type="Proteomes" id="UP000005926"/>
    </source>
</evidence>
<dbReference type="eggNOG" id="COG5464">
    <property type="taxonomic scope" value="Bacteria"/>
</dbReference>
<name>C8NHS0_9LACT</name>
<proteinExistence type="predicted"/>
<protein>
    <recommendedName>
        <fullName evidence="3">Rpn family recombination-promoting nuclease/putative transposase</fullName>
    </recommendedName>
</protein>
<comment type="caution">
    <text evidence="1">The sequence shown here is derived from an EMBL/GenBank/DDBJ whole genome shotgun (WGS) entry which is preliminary data.</text>
</comment>
<dbReference type="PANTHER" id="PTHR41317">
    <property type="entry name" value="PD-(D_E)XK NUCLEASE FAMILY TRANSPOSASE"/>
    <property type="match status" value="1"/>
</dbReference>
<gene>
    <name evidence="1" type="ORF">HMPREF0444_1465</name>
</gene>
<accession>C8NHS0</accession>
<dbReference type="AlphaFoldDB" id="C8NHS0"/>
<dbReference type="Proteomes" id="UP000005926">
    <property type="component" value="Unassembled WGS sequence"/>
</dbReference>
<dbReference type="GeneID" id="78412204"/>
<dbReference type="HOGENOM" id="CLU_063842_0_0_9"/>
<dbReference type="NCBIfam" id="TIGR01784">
    <property type="entry name" value="T_den_put_tspse"/>
    <property type="match status" value="1"/>
</dbReference>
<sequence length="278" mass="32386">MRKILPTNDLMFKKMMTSEGKEYILQNFIQVVTGMKLSNVKPTNPYQIQKYRENLAGVNLEMYQTIVDIAATTEEGIDIIIEMQLYKHRGFFERIRYYMASTYMDSYSAGHQTYKPVISIVVTDFSVFKEDPEPRVEIGLVNLEKNREVLNEKGQPFERVYLVNLATTLPNQDEAFNEWRNFLKNGTITAKASKEIQDAYAVVDFYNLDSEEMKMAEQMEKYEEVYWKTIEYAKETAREAGLKEGQVLAFLKMNLPITEIIKHTGLSEEEIQKIINTL</sequence>
<dbReference type="STRING" id="638301.HMPREF0444_1465"/>
<keyword evidence="2" id="KW-1185">Reference proteome</keyword>
<dbReference type="RefSeq" id="WP_005608020.1">
    <property type="nucleotide sequence ID" value="NZ_CP102283.1"/>
</dbReference>
<evidence type="ECO:0000313" key="1">
    <source>
        <dbReference type="EMBL" id="EEW36733.1"/>
    </source>
</evidence>